<dbReference type="AlphaFoldDB" id="A0A1I7MTQ0"/>
<keyword evidence="3 5" id="KW-1133">Transmembrane helix</keyword>
<keyword evidence="8" id="KW-1185">Reference proteome</keyword>
<comment type="subcellular location">
    <subcellularLocation>
        <location evidence="1">Membrane</location>
        <topology evidence="1">Multi-pass membrane protein</topology>
    </subcellularLocation>
</comment>
<feature type="transmembrane region" description="Helical" evidence="5">
    <location>
        <begin position="347"/>
        <end position="366"/>
    </location>
</feature>
<dbReference type="Proteomes" id="UP000199423">
    <property type="component" value="Unassembled WGS sequence"/>
</dbReference>
<proteinExistence type="predicted"/>
<dbReference type="STRING" id="51670.SAMN04488557_0110"/>
<feature type="transmembrane region" description="Helical" evidence="5">
    <location>
        <begin position="288"/>
        <end position="313"/>
    </location>
</feature>
<feature type="transmembrane region" description="Helical" evidence="5">
    <location>
        <begin position="107"/>
        <end position="131"/>
    </location>
</feature>
<keyword evidence="2 5" id="KW-0812">Transmembrane</keyword>
<dbReference type="GO" id="GO:0005886">
    <property type="term" value="C:plasma membrane"/>
    <property type="evidence" value="ECO:0007669"/>
    <property type="project" value="TreeGrafter"/>
</dbReference>
<evidence type="ECO:0000313" key="8">
    <source>
        <dbReference type="Proteomes" id="UP000199423"/>
    </source>
</evidence>
<name>A0A1I7MTQ0_9HYPH</name>
<feature type="domain" description="Sodium/calcium exchanger membrane region" evidence="6">
    <location>
        <begin position="223"/>
        <end position="365"/>
    </location>
</feature>
<feature type="transmembrane region" description="Helical" evidence="5">
    <location>
        <begin position="175"/>
        <end position="192"/>
    </location>
</feature>
<dbReference type="EMBL" id="FPCH01000001">
    <property type="protein sequence ID" value="SFV25770.1"/>
    <property type="molecule type" value="Genomic_DNA"/>
</dbReference>
<dbReference type="GO" id="GO:0015386">
    <property type="term" value="F:potassium:proton antiporter activity"/>
    <property type="evidence" value="ECO:0007669"/>
    <property type="project" value="TreeGrafter"/>
</dbReference>
<protein>
    <submittedName>
        <fullName evidence="7">Ca2+:H+ antiporter</fullName>
    </submittedName>
</protein>
<reference evidence="8" key="1">
    <citation type="submission" date="2016-10" db="EMBL/GenBank/DDBJ databases">
        <authorList>
            <person name="Varghese N."/>
            <person name="Submissions S."/>
        </authorList>
    </citation>
    <scope>NUCLEOTIDE SEQUENCE [LARGE SCALE GENOMIC DNA]</scope>
    <source>
        <strain evidence="8">DSM 1565</strain>
    </source>
</reference>
<evidence type="ECO:0000256" key="2">
    <source>
        <dbReference type="ARBA" id="ARBA00022692"/>
    </source>
</evidence>
<feature type="transmembrane region" description="Helical" evidence="5">
    <location>
        <begin position="257"/>
        <end position="276"/>
    </location>
</feature>
<feature type="domain" description="Sodium/calcium exchanger membrane region" evidence="6">
    <location>
        <begin position="45"/>
        <end position="194"/>
    </location>
</feature>
<evidence type="ECO:0000256" key="5">
    <source>
        <dbReference type="SAM" id="Phobius"/>
    </source>
</evidence>
<organism evidence="7 8">
    <name type="scientific">Hyphomicrobium facile</name>
    <dbReference type="NCBI Taxonomy" id="51670"/>
    <lineage>
        <taxon>Bacteria</taxon>
        <taxon>Pseudomonadati</taxon>
        <taxon>Pseudomonadota</taxon>
        <taxon>Alphaproteobacteria</taxon>
        <taxon>Hyphomicrobiales</taxon>
        <taxon>Hyphomicrobiaceae</taxon>
        <taxon>Hyphomicrobium</taxon>
    </lineage>
</organism>
<dbReference type="InterPro" id="IPR004837">
    <property type="entry name" value="NaCa_Exmemb"/>
</dbReference>
<dbReference type="OrthoDB" id="9787814at2"/>
<feature type="transmembrane region" description="Helical" evidence="5">
    <location>
        <begin position="143"/>
        <end position="163"/>
    </location>
</feature>
<dbReference type="RefSeq" id="WP_092862724.1">
    <property type="nucleotide sequence ID" value="NZ_FPCH01000001.1"/>
</dbReference>
<evidence type="ECO:0000313" key="7">
    <source>
        <dbReference type="EMBL" id="SFV25770.1"/>
    </source>
</evidence>
<gene>
    <name evidence="7" type="ORF">SAMN04488557_0110</name>
</gene>
<feature type="transmembrane region" description="Helical" evidence="5">
    <location>
        <begin position="220"/>
        <end position="245"/>
    </location>
</feature>
<dbReference type="PANTHER" id="PTHR37958:SF1">
    <property type="entry name" value="SODIUM-POTASSIUM_PROTON ANTIPORTER CHAA"/>
    <property type="match status" value="1"/>
</dbReference>
<dbReference type="PANTHER" id="PTHR37958">
    <property type="entry name" value="SODIUM-POTASSIUM/PROTON ANTIPORTER CHAA"/>
    <property type="match status" value="1"/>
</dbReference>
<evidence type="ECO:0000256" key="1">
    <source>
        <dbReference type="ARBA" id="ARBA00004141"/>
    </source>
</evidence>
<feature type="transmembrane region" description="Helical" evidence="5">
    <location>
        <begin position="39"/>
        <end position="61"/>
    </location>
</feature>
<evidence type="ECO:0000256" key="4">
    <source>
        <dbReference type="ARBA" id="ARBA00023136"/>
    </source>
</evidence>
<feature type="transmembrane region" description="Helical" evidence="5">
    <location>
        <begin position="319"/>
        <end position="340"/>
    </location>
</feature>
<evidence type="ECO:0000259" key="6">
    <source>
        <dbReference type="Pfam" id="PF01699"/>
    </source>
</evidence>
<accession>A0A1I7MTQ0</accession>
<keyword evidence="4 5" id="KW-0472">Membrane</keyword>
<dbReference type="Pfam" id="PF01699">
    <property type="entry name" value="Na_Ca_ex"/>
    <property type="match status" value="2"/>
</dbReference>
<feature type="transmembrane region" description="Helical" evidence="5">
    <location>
        <begin position="73"/>
        <end position="95"/>
    </location>
</feature>
<dbReference type="GO" id="GO:0015385">
    <property type="term" value="F:sodium:proton antiporter activity"/>
    <property type="evidence" value="ECO:0007669"/>
    <property type="project" value="TreeGrafter"/>
</dbReference>
<dbReference type="InterPro" id="IPR052946">
    <property type="entry name" value="Alkaline_pH_Ca-Antiporter"/>
</dbReference>
<sequence>MTHSARFPVWTWAIPVLGLLFFVVATATGYGEDFASHTLGIAETIILVPLLIGVVFAAVYHAEEVAHIMGEPLGTLVLTIAVTVIELALIVALMVTGKATPTLVRETVFAVIMIVTTGLVGLCIVVGGIRYRQQRFDVTSAKIYLAMLIVLTTLTLILPNYTITAPGNLYSESQLIFVSIVTIALYMVFLYTQTVLHRGYFVGEHVEEKDASPSKSQGKLALAALLLCVALAAVVLLAKLFAVVIDVGVSKSHAPASISGLIIALIVLTPESISAVKAARRDELQKSINLALGSSLATIGLTIPAVAAANIFIHKPLVLGLDMDDVVLVVMALATSMLTFGTGRTNVLFGFLHLVIFGTFLFLSFVP</sequence>
<feature type="transmembrane region" description="Helical" evidence="5">
    <location>
        <begin position="7"/>
        <end position="27"/>
    </location>
</feature>
<evidence type="ECO:0000256" key="3">
    <source>
        <dbReference type="ARBA" id="ARBA00022989"/>
    </source>
</evidence>